<keyword evidence="5" id="KW-1185">Reference proteome</keyword>
<evidence type="ECO:0000313" key="5">
    <source>
        <dbReference type="Proteomes" id="UP000820669"/>
    </source>
</evidence>
<organism evidence="4 5">
    <name type="scientific">Pseudonocardia acidicola</name>
    <dbReference type="NCBI Taxonomy" id="2724939"/>
    <lineage>
        <taxon>Bacteria</taxon>
        <taxon>Bacillati</taxon>
        <taxon>Actinomycetota</taxon>
        <taxon>Actinomycetes</taxon>
        <taxon>Pseudonocardiales</taxon>
        <taxon>Pseudonocardiaceae</taxon>
        <taxon>Pseudonocardia</taxon>
    </lineage>
</organism>
<dbReference type="Proteomes" id="UP000820669">
    <property type="component" value="Unassembled WGS sequence"/>
</dbReference>
<dbReference type="EMBL" id="JAAXLA010000026">
    <property type="protein sequence ID" value="NMH98761.1"/>
    <property type="molecule type" value="Genomic_DNA"/>
</dbReference>
<comment type="caution">
    <text evidence="4">The sequence shown here is derived from an EMBL/GenBank/DDBJ whole genome shotgun (WGS) entry which is preliminary data.</text>
</comment>
<dbReference type="Gene3D" id="3.90.850.10">
    <property type="entry name" value="Fumarylacetoacetase-like, C-terminal domain"/>
    <property type="match status" value="1"/>
</dbReference>
<keyword evidence="2" id="KW-0479">Metal-binding</keyword>
<dbReference type="InterPro" id="IPR036663">
    <property type="entry name" value="Fumarylacetoacetase_C_sf"/>
</dbReference>
<dbReference type="RefSeq" id="WP_169382199.1">
    <property type="nucleotide sequence ID" value="NZ_JAAXLA010000026.1"/>
</dbReference>
<dbReference type="InterPro" id="IPR011234">
    <property type="entry name" value="Fumarylacetoacetase-like_C"/>
</dbReference>
<dbReference type="PANTHER" id="PTHR42796">
    <property type="entry name" value="FUMARYLACETOACETATE HYDROLASE DOMAIN-CONTAINING PROTEIN 2A-RELATED"/>
    <property type="match status" value="1"/>
</dbReference>
<comment type="similarity">
    <text evidence="1">Belongs to the FAH family.</text>
</comment>
<name>A0ABX1SEI3_9PSEU</name>
<evidence type="ECO:0000256" key="1">
    <source>
        <dbReference type="ARBA" id="ARBA00010211"/>
    </source>
</evidence>
<proteinExistence type="inferred from homology"/>
<dbReference type="PANTHER" id="PTHR42796:SF4">
    <property type="entry name" value="FUMARYLACETOACETATE HYDROLASE DOMAIN-CONTAINING PROTEIN 2A"/>
    <property type="match status" value="1"/>
</dbReference>
<reference evidence="4 5" key="1">
    <citation type="submission" date="2020-04" db="EMBL/GenBank/DDBJ databases">
        <authorList>
            <person name="Klaysubun C."/>
            <person name="Duangmal K."/>
            <person name="Lipun K."/>
        </authorList>
    </citation>
    <scope>NUCLEOTIDE SEQUENCE [LARGE SCALE GENOMIC DNA]</scope>
    <source>
        <strain evidence="4 5">K10HN5</strain>
    </source>
</reference>
<accession>A0ABX1SEI3</accession>
<evidence type="ECO:0000259" key="3">
    <source>
        <dbReference type="Pfam" id="PF01557"/>
    </source>
</evidence>
<sequence length="282" mass="30547">MRILNLAGRLALAVADGAVDVETASGGRFAADVQAVYPQWAEFREWAAGFRGQPTTQIDENDLGAPVPRPPQVFAIGLNYREHAEEAGLDLPERPMVFTKFPASVTGPYDDITLPPGSVDFEVELVAVIGRRAEHVRVDEAWQHVAGLTVGQDLSERELQTAGPDPAQFNMGKSFAGFAPIGPCLVTPDEFRDPDDLELGCLLTGTQMQKARTGDMIFSIPQIIAFLSSVLPLLPGDLIFTGTPSGIGWAREPKRLLGPADELVTYVEGIGEMRHHFVTTAR</sequence>
<gene>
    <name evidence="4" type="ORF">HF526_15810</name>
</gene>
<evidence type="ECO:0000313" key="4">
    <source>
        <dbReference type="EMBL" id="NMH98761.1"/>
    </source>
</evidence>
<dbReference type="SUPFAM" id="SSF56529">
    <property type="entry name" value="FAH"/>
    <property type="match status" value="1"/>
</dbReference>
<protein>
    <submittedName>
        <fullName evidence="4">Fumarylacetoacetate hydrolase family protein</fullName>
    </submittedName>
</protein>
<dbReference type="Pfam" id="PF01557">
    <property type="entry name" value="FAA_hydrolase"/>
    <property type="match status" value="1"/>
</dbReference>
<dbReference type="InterPro" id="IPR051121">
    <property type="entry name" value="FAH"/>
</dbReference>
<dbReference type="GO" id="GO:0016787">
    <property type="term" value="F:hydrolase activity"/>
    <property type="evidence" value="ECO:0007669"/>
    <property type="project" value="UniProtKB-KW"/>
</dbReference>
<keyword evidence="4" id="KW-0378">Hydrolase</keyword>
<feature type="domain" description="Fumarylacetoacetase-like C-terminal" evidence="3">
    <location>
        <begin position="73"/>
        <end position="277"/>
    </location>
</feature>
<evidence type="ECO:0000256" key="2">
    <source>
        <dbReference type="ARBA" id="ARBA00022723"/>
    </source>
</evidence>